<dbReference type="PANTHER" id="PTHR38105:SF5">
    <property type="entry name" value="OUTER MEMBRANE PROTEIN"/>
    <property type="match status" value="1"/>
</dbReference>
<dbReference type="GO" id="GO:0015772">
    <property type="term" value="P:oligosaccharide transport"/>
    <property type="evidence" value="ECO:0007669"/>
    <property type="project" value="TreeGrafter"/>
</dbReference>
<name>D4F2U0_EDWTA</name>
<dbReference type="Gene3D" id="2.40.160.40">
    <property type="entry name" value="monomeric porin ompg"/>
    <property type="match status" value="1"/>
</dbReference>
<dbReference type="SUPFAM" id="SSF56935">
    <property type="entry name" value="Porins"/>
    <property type="match status" value="1"/>
</dbReference>
<evidence type="ECO:0000313" key="3">
    <source>
        <dbReference type="Proteomes" id="UP000003692"/>
    </source>
</evidence>
<dbReference type="AlphaFoldDB" id="D4F2U0"/>
<dbReference type="EMBL" id="ADGK01000045">
    <property type="protein sequence ID" value="EFE23936.1"/>
    <property type="molecule type" value="Genomic_DNA"/>
</dbReference>
<dbReference type="GO" id="GO:0015288">
    <property type="term" value="F:porin activity"/>
    <property type="evidence" value="ECO:0007669"/>
    <property type="project" value="TreeGrafter"/>
</dbReference>
<dbReference type="Pfam" id="PF06178">
    <property type="entry name" value="KdgM"/>
    <property type="match status" value="1"/>
</dbReference>
<reference evidence="2 3" key="1">
    <citation type="submission" date="2010-02" db="EMBL/GenBank/DDBJ databases">
        <authorList>
            <person name="Weinstock G."/>
            <person name="Sodergren E."/>
            <person name="Clifton S."/>
            <person name="Fulton L."/>
            <person name="Fulton B."/>
            <person name="Courtney L."/>
            <person name="Fronick C."/>
            <person name="Harrison M."/>
            <person name="Strong C."/>
            <person name="Farmer C."/>
            <person name="Delahaunty K."/>
            <person name="Markovic C."/>
            <person name="Hall O."/>
            <person name="Minx P."/>
            <person name="Tomlinson C."/>
            <person name="Mitreva M."/>
            <person name="Nelson J."/>
            <person name="Hou S."/>
            <person name="Wollam A."/>
            <person name="Pepin K.H."/>
            <person name="Johnson M."/>
            <person name="Bhonagiri V."/>
            <person name="Zhang X."/>
            <person name="Suruliraj S."/>
            <person name="Warren W."/>
            <person name="Chinwalla A."/>
            <person name="Mardis E.R."/>
            <person name="Wilson R.K."/>
        </authorList>
    </citation>
    <scope>NUCLEOTIDE SEQUENCE [LARGE SCALE GENOMIC DNA]</scope>
    <source>
        <strain evidence="2 3">ATCC 23685</strain>
    </source>
</reference>
<dbReference type="HOGENOM" id="CLU_081853_0_0_6"/>
<accession>D4F2U0</accession>
<sequence length="263" mass="30308">MTAIAHASDALWRRVTDDQLSKNTYQYLWEYKMKKEIISLTLAAATLGLPCALSATTLDFRHEYADTTRIHKDRIAIIQSFANGIGFYVDASVKSGGVNSEQDKFLSDLVTNAVEMGLSYNYQLNQNISLQPGIIFESGSDTAIYKPYLRAQYRFDNGLYLAGRYRYDYARKTQDGSDDEKTNRLDGYIGYNFNSARVEYNYTQMYSDALKYDNKKTNYEHNVAFSYRINEMFTPYIEVGNVAVNKNSDARQTRYRVGLQYHF</sequence>
<dbReference type="GO" id="GO:0009279">
    <property type="term" value="C:cell outer membrane"/>
    <property type="evidence" value="ECO:0007669"/>
    <property type="project" value="TreeGrafter"/>
</dbReference>
<gene>
    <name evidence="2" type="ORF">EDWATA_01041</name>
</gene>
<dbReference type="InterPro" id="IPR009331">
    <property type="entry name" value="Oligogalacturonate-sp_porin"/>
</dbReference>
<evidence type="ECO:0000256" key="1">
    <source>
        <dbReference type="ARBA" id="ARBA00022729"/>
    </source>
</evidence>
<organism evidence="2 3">
    <name type="scientific">Edwardsiella tarda ATCC 23685</name>
    <dbReference type="NCBI Taxonomy" id="500638"/>
    <lineage>
        <taxon>Bacteria</taxon>
        <taxon>Pseudomonadati</taxon>
        <taxon>Pseudomonadota</taxon>
        <taxon>Gammaproteobacteria</taxon>
        <taxon>Enterobacterales</taxon>
        <taxon>Hafniaceae</taxon>
        <taxon>Edwardsiella</taxon>
    </lineage>
</organism>
<comment type="caution">
    <text evidence="2">The sequence shown here is derived from an EMBL/GenBank/DDBJ whole genome shotgun (WGS) entry which is preliminary data.</text>
</comment>
<dbReference type="Proteomes" id="UP000003692">
    <property type="component" value="Unassembled WGS sequence"/>
</dbReference>
<dbReference type="InterPro" id="IPR053713">
    <property type="entry name" value="Bact_OM_Channel_sf"/>
</dbReference>
<protein>
    <submittedName>
        <fullName evidence="2">Oligogalacturonate-specific porin protein KdgM</fullName>
    </submittedName>
</protein>
<evidence type="ECO:0000313" key="2">
    <source>
        <dbReference type="EMBL" id="EFE23936.1"/>
    </source>
</evidence>
<keyword evidence="1" id="KW-0732">Signal</keyword>
<dbReference type="PANTHER" id="PTHR38105">
    <property type="entry name" value="OUTER MEMBRANE PROTEIN-RELATED-RELATED"/>
    <property type="match status" value="1"/>
</dbReference>
<proteinExistence type="predicted"/>